<evidence type="ECO:0000256" key="9">
    <source>
        <dbReference type="SAM" id="MobiDB-lite"/>
    </source>
</evidence>
<dbReference type="InterPro" id="IPR005892">
    <property type="entry name" value="Gly-betaine_transp_ATP-bd"/>
</dbReference>
<organism evidence="11 12">
    <name type="scientific">Methylorubrum populi</name>
    <dbReference type="NCBI Taxonomy" id="223967"/>
    <lineage>
        <taxon>Bacteria</taxon>
        <taxon>Pseudomonadati</taxon>
        <taxon>Pseudomonadota</taxon>
        <taxon>Alphaproteobacteria</taxon>
        <taxon>Hyphomicrobiales</taxon>
        <taxon>Methylobacteriaceae</taxon>
        <taxon>Methylorubrum</taxon>
    </lineage>
</organism>
<dbReference type="GO" id="GO:0031460">
    <property type="term" value="P:glycine betaine transport"/>
    <property type="evidence" value="ECO:0007669"/>
    <property type="project" value="InterPro"/>
</dbReference>
<keyword evidence="8" id="KW-0997">Cell inner membrane</keyword>
<dbReference type="InterPro" id="IPR003439">
    <property type="entry name" value="ABC_transporter-like_ATP-bd"/>
</dbReference>
<comment type="similarity">
    <text evidence="1 8">Belongs to the ABC transporter superfamily.</text>
</comment>
<accession>A0A833J438</accession>
<dbReference type="InterPro" id="IPR046342">
    <property type="entry name" value="CBS_dom_sf"/>
</dbReference>
<keyword evidence="3 8" id="KW-0547">Nucleotide-binding</keyword>
<dbReference type="GO" id="GO:0006970">
    <property type="term" value="P:response to osmotic stress"/>
    <property type="evidence" value="ECO:0007669"/>
    <property type="project" value="UniProtKB-ARBA"/>
</dbReference>
<sequence>MGRISLEGISKIFGSNSATALGLIEQGKRKSDIAAACGAIVGLRDISFDIEEGEILVLMGLSGSGKSTLLRCMNRLVEPSCGRIVVDGVDVTRLGRKDLLAFRQKTFGMVFQHFALLPNRTILGNVGFGLEIRQVSARERVERSMQAIELVGLKGWETKYPSELSGGMQQRAGLARALAADADILLMDEAFSALDPLIRRDMQAELRELQRKLKKTIVFVSHDLDEAVALGGRIVLMKDGEVVQIGQPEEIVARPATEYVERFVEHIDLAAVLRAEQVADRSAPVLAPTQTMAEARTALGGTNGGASGGASGGSWLVADGDGRLVGRLFADRLASARPSETLAGLLDLGLPVVPAESRLDTLLATVAAHESVAVVGRDGRLIGAVTSRSVLQALAARPGTHGQPKAGAPILSKPSGAPTWSGTSPNSPSTRSATTASTGSPSMAVG</sequence>
<dbReference type="RefSeq" id="WP_152277933.1">
    <property type="nucleotide sequence ID" value="NZ_WEKV01000014.1"/>
</dbReference>
<proteinExistence type="inferred from homology"/>
<dbReference type="GO" id="GO:0016887">
    <property type="term" value="F:ATP hydrolysis activity"/>
    <property type="evidence" value="ECO:0007669"/>
    <property type="project" value="UniProtKB-UniRule"/>
</dbReference>
<feature type="domain" description="ABC transporter" evidence="10">
    <location>
        <begin position="28"/>
        <end position="264"/>
    </location>
</feature>
<dbReference type="GO" id="GO:0006865">
    <property type="term" value="P:amino acid transport"/>
    <property type="evidence" value="ECO:0007669"/>
    <property type="project" value="UniProtKB-UniRule"/>
</dbReference>
<evidence type="ECO:0000256" key="8">
    <source>
        <dbReference type="RuleBase" id="RU369116"/>
    </source>
</evidence>
<dbReference type="Pfam" id="PF00005">
    <property type="entry name" value="ABC_tran"/>
    <property type="match status" value="1"/>
</dbReference>
<dbReference type="EC" id="7.6.2.9" evidence="8"/>
<dbReference type="PANTHER" id="PTHR43869:SF1">
    <property type="entry name" value="GLYCINE BETAINE_PROLINE BETAINE TRANSPORT SYSTEM ATP-BINDING PROTEIN PROV"/>
    <property type="match status" value="1"/>
</dbReference>
<evidence type="ECO:0000256" key="4">
    <source>
        <dbReference type="ARBA" id="ARBA00022840"/>
    </source>
</evidence>
<comment type="catalytic activity">
    <reaction evidence="6">
        <text>a quaternary ammonium(out) + ATP + H2O = a quaternary ammonium(in) + ADP + phosphate + H(+)</text>
        <dbReference type="Rhea" id="RHEA:11036"/>
        <dbReference type="ChEBI" id="CHEBI:15377"/>
        <dbReference type="ChEBI" id="CHEBI:15378"/>
        <dbReference type="ChEBI" id="CHEBI:30616"/>
        <dbReference type="ChEBI" id="CHEBI:35267"/>
        <dbReference type="ChEBI" id="CHEBI:43474"/>
        <dbReference type="ChEBI" id="CHEBI:456216"/>
        <dbReference type="EC" id="7.6.2.9"/>
    </reaction>
    <physiologicalReaction direction="left-to-right" evidence="6">
        <dbReference type="Rhea" id="RHEA:11037"/>
    </physiologicalReaction>
</comment>
<dbReference type="PROSITE" id="PS50893">
    <property type="entry name" value="ABC_TRANSPORTER_2"/>
    <property type="match status" value="1"/>
</dbReference>
<comment type="subunit">
    <text evidence="8">The complex is probably composed of two ATP-binding proteins, two transmembrane proteins and a solute-binding protein.</text>
</comment>
<evidence type="ECO:0000256" key="6">
    <source>
        <dbReference type="ARBA" id="ARBA00051811"/>
    </source>
</evidence>
<dbReference type="Pfam" id="PF00571">
    <property type="entry name" value="CBS"/>
    <property type="match status" value="1"/>
</dbReference>
<evidence type="ECO:0000256" key="5">
    <source>
        <dbReference type="ARBA" id="ARBA00022970"/>
    </source>
</evidence>
<dbReference type="PANTHER" id="PTHR43869">
    <property type="entry name" value="GLYCINE BETAINE/PROLINE BETAINE TRANSPORT SYSTEM ATP-BINDING PROTEIN PROV"/>
    <property type="match status" value="1"/>
</dbReference>
<dbReference type="SUPFAM" id="SSF54631">
    <property type="entry name" value="CBS-domain pair"/>
    <property type="match status" value="1"/>
</dbReference>
<dbReference type="InterPro" id="IPR027417">
    <property type="entry name" value="P-loop_NTPase"/>
</dbReference>
<comment type="subunit">
    <text evidence="7">The complex is probably composed of two ATP-binding proteins (TmoW), two transmembrane proteins (TmoV) and a solute-binding protein (TmoX).</text>
</comment>
<dbReference type="InterPro" id="IPR051921">
    <property type="entry name" value="ABC_osmolyte_uptake_ATP-bind"/>
</dbReference>
<dbReference type="InterPro" id="IPR000644">
    <property type="entry name" value="CBS_dom"/>
</dbReference>
<dbReference type="FunFam" id="3.40.50.300:FF:000201">
    <property type="entry name" value="Glycine betaine/L-proline ABC transporter ATP-binding protein"/>
    <property type="match status" value="1"/>
</dbReference>
<dbReference type="GO" id="GO:0005524">
    <property type="term" value="F:ATP binding"/>
    <property type="evidence" value="ECO:0007669"/>
    <property type="project" value="UniProtKB-UniRule"/>
</dbReference>
<dbReference type="Gene3D" id="3.10.580.10">
    <property type="entry name" value="CBS-domain"/>
    <property type="match status" value="1"/>
</dbReference>
<dbReference type="EMBL" id="WEKV01000014">
    <property type="protein sequence ID" value="KAB7783844.1"/>
    <property type="molecule type" value="Genomic_DNA"/>
</dbReference>
<dbReference type="Proteomes" id="UP000469949">
    <property type="component" value="Unassembled WGS sequence"/>
</dbReference>
<dbReference type="NCBIfam" id="TIGR01186">
    <property type="entry name" value="proV"/>
    <property type="match status" value="1"/>
</dbReference>
<evidence type="ECO:0000256" key="2">
    <source>
        <dbReference type="ARBA" id="ARBA00022448"/>
    </source>
</evidence>
<dbReference type="GO" id="GO:0005886">
    <property type="term" value="C:plasma membrane"/>
    <property type="evidence" value="ECO:0007669"/>
    <property type="project" value="UniProtKB-SubCell"/>
</dbReference>
<evidence type="ECO:0000313" key="11">
    <source>
        <dbReference type="EMBL" id="KAB7783844.1"/>
    </source>
</evidence>
<evidence type="ECO:0000256" key="7">
    <source>
        <dbReference type="ARBA" id="ARBA00061968"/>
    </source>
</evidence>
<dbReference type="SUPFAM" id="SSF52540">
    <property type="entry name" value="P-loop containing nucleoside triphosphate hydrolases"/>
    <property type="match status" value="1"/>
</dbReference>
<evidence type="ECO:0000256" key="1">
    <source>
        <dbReference type="ARBA" id="ARBA00005417"/>
    </source>
</evidence>
<keyword evidence="5" id="KW-0029">Amino-acid transport</keyword>
<dbReference type="AlphaFoldDB" id="A0A833J438"/>
<reference evidence="11 12" key="1">
    <citation type="submission" date="2019-10" db="EMBL/GenBank/DDBJ databases">
        <title>Draft Genome Sequence of the Caffeine Degrading Methylotroph Methylorubrum populi PINKEL.</title>
        <authorList>
            <person name="Dawson S.C."/>
            <person name="Zhang X."/>
            <person name="Wright M.E."/>
            <person name="Sharma G."/>
            <person name="Langner J.T."/>
            <person name="Ditty J.L."/>
            <person name="Subuyuj G.A."/>
        </authorList>
    </citation>
    <scope>NUCLEOTIDE SEQUENCE [LARGE SCALE GENOMIC DNA]</scope>
    <source>
        <strain evidence="11 12">Pinkel</strain>
    </source>
</reference>
<keyword evidence="2 8" id="KW-0813">Transport</keyword>
<dbReference type="SMART" id="SM00382">
    <property type="entry name" value="AAA"/>
    <property type="match status" value="1"/>
</dbReference>
<dbReference type="GO" id="GO:0015418">
    <property type="term" value="F:ABC-type quaternary ammonium compound transporting activity"/>
    <property type="evidence" value="ECO:0007669"/>
    <property type="project" value="UniProtKB-EC"/>
</dbReference>
<feature type="compositionally biased region" description="Low complexity" evidence="9">
    <location>
        <begin position="423"/>
        <end position="446"/>
    </location>
</feature>
<feature type="region of interest" description="Disordered" evidence="9">
    <location>
        <begin position="396"/>
        <end position="446"/>
    </location>
</feature>
<evidence type="ECO:0000259" key="10">
    <source>
        <dbReference type="PROSITE" id="PS50893"/>
    </source>
</evidence>
<name>A0A833J438_9HYPH</name>
<protein>
    <recommendedName>
        <fullName evidence="8">Quaternary amine transport ATP-binding protein</fullName>
        <ecNumber evidence="8">7.6.2.9</ecNumber>
    </recommendedName>
</protein>
<gene>
    <name evidence="11" type="ORF">F8B43_3767</name>
</gene>
<evidence type="ECO:0000256" key="3">
    <source>
        <dbReference type="ARBA" id="ARBA00022741"/>
    </source>
</evidence>
<dbReference type="PROSITE" id="PS00211">
    <property type="entry name" value="ABC_TRANSPORTER_1"/>
    <property type="match status" value="1"/>
</dbReference>
<comment type="subcellular location">
    <subcellularLocation>
        <location evidence="8">Cell inner membrane</location>
        <topology evidence="8">Peripheral membrane protein</topology>
    </subcellularLocation>
</comment>
<dbReference type="Gene3D" id="3.40.50.300">
    <property type="entry name" value="P-loop containing nucleotide triphosphate hydrolases"/>
    <property type="match status" value="1"/>
</dbReference>
<comment type="caution">
    <text evidence="11">The sequence shown here is derived from an EMBL/GenBank/DDBJ whole genome shotgun (WGS) entry which is preliminary data.</text>
</comment>
<keyword evidence="8" id="KW-1003">Cell membrane</keyword>
<keyword evidence="8" id="KW-0472">Membrane</keyword>
<dbReference type="InterPro" id="IPR003593">
    <property type="entry name" value="AAA+_ATPase"/>
</dbReference>
<dbReference type="InterPro" id="IPR017871">
    <property type="entry name" value="ABC_transporter-like_CS"/>
</dbReference>
<keyword evidence="4 8" id="KW-0067">ATP-binding</keyword>
<evidence type="ECO:0000313" key="12">
    <source>
        <dbReference type="Proteomes" id="UP000469949"/>
    </source>
</evidence>